<evidence type="ECO:0000313" key="5">
    <source>
        <dbReference type="EMBL" id="ABJ82867.1"/>
    </source>
</evidence>
<name>Q027E6_SOLUE</name>
<dbReference type="Gene3D" id="1.10.10.10">
    <property type="entry name" value="Winged helix-like DNA-binding domain superfamily/Winged helix DNA-binding domain"/>
    <property type="match status" value="1"/>
</dbReference>
<dbReference type="CDD" id="cd00090">
    <property type="entry name" value="HTH_ARSR"/>
    <property type="match status" value="1"/>
</dbReference>
<dbReference type="SMART" id="SM00418">
    <property type="entry name" value="HTH_ARSR"/>
    <property type="match status" value="1"/>
</dbReference>
<dbReference type="FunCoup" id="Q027E6">
    <property type="interactions" value="126"/>
</dbReference>
<dbReference type="NCBIfam" id="NF033788">
    <property type="entry name" value="HTH_metalloreg"/>
    <property type="match status" value="1"/>
</dbReference>
<evidence type="ECO:0000256" key="3">
    <source>
        <dbReference type="ARBA" id="ARBA00023163"/>
    </source>
</evidence>
<dbReference type="PANTHER" id="PTHR33154:SF33">
    <property type="entry name" value="TRANSCRIPTIONAL REPRESSOR SDPR"/>
    <property type="match status" value="1"/>
</dbReference>
<dbReference type="GO" id="GO:0003700">
    <property type="term" value="F:DNA-binding transcription factor activity"/>
    <property type="evidence" value="ECO:0007669"/>
    <property type="project" value="InterPro"/>
</dbReference>
<evidence type="ECO:0000259" key="4">
    <source>
        <dbReference type="PROSITE" id="PS50987"/>
    </source>
</evidence>
<dbReference type="AlphaFoldDB" id="Q027E6"/>
<dbReference type="InterPro" id="IPR011991">
    <property type="entry name" value="ArsR-like_HTH"/>
</dbReference>
<dbReference type="InterPro" id="IPR051081">
    <property type="entry name" value="HTH_MetalResp_TranReg"/>
</dbReference>
<sequence>MDPFEVIADPTRRRLIELLRDRERQAGELVTHFDVSFSAISQQLRILSDANIVQSRREGRKQIYSLNPQSLDPVADWLSRHARAFWEQKLNSLGGVLRRMKDET</sequence>
<dbReference type="InterPro" id="IPR036390">
    <property type="entry name" value="WH_DNA-bd_sf"/>
</dbReference>
<feature type="domain" description="HTH arsR-type" evidence="4">
    <location>
        <begin position="1"/>
        <end position="86"/>
    </location>
</feature>
<proteinExistence type="predicted"/>
<accession>Q027E6</accession>
<dbReference type="eggNOG" id="COG0640">
    <property type="taxonomic scope" value="Bacteria"/>
</dbReference>
<gene>
    <name evidence="5" type="ordered locus">Acid_1877</name>
</gene>
<dbReference type="KEGG" id="sus:Acid_1877"/>
<organism evidence="5">
    <name type="scientific">Solibacter usitatus (strain Ellin6076)</name>
    <dbReference type="NCBI Taxonomy" id="234267"/>
    <lineage>
        <taxon>Bacteria</taxon>
        <taxon>Pseudomonadati</taxon>
        <taxon>Acidobacteriota</taxon>
        <taxon>Terriglobia</taxon>
        <taxon>Bryobacterales</taxon>
        <taxon>Solibacteraceae</taxon>
        <taxon>Candidatus Solibacter</taxon>
    </lineage>
</organism>
<protein>
    <submittedName>
        <fullName evidence="5">Transcriptional regulator, ArsR family</fullName>
    </submittedName>
</protein>
<keyword evidence="1" id="KW-0805">Transcription regulation</keyword>
<dbReference type="InterPro" id="IPR036388">
    <property type="entry name" value="WH-like_DNA-bd_sf"/>
</dbReference>
<dbReference type="OrthoDB" id="9799175at2"/>
<dbReference type="PRINTS" id="PR00778">
    <property type="entry name" value="HTHARSR"/>
</dbReference>
<dbReference type="HOGENOM" id="CLU_097806_0_0_0"/>
<dbReference type="EMBL" id="CP000473">
    <property type="protein sequence ID" value="ABJ82867.1"/>
    <property type="molecule type" value="Genomic_DNA"/>
</dbReference>
<dbReference type="STRING" id="234267.Acid_1877"/>
<dbReference type="InParanoid" id="Q027E6"/>
<reference evidence="5" key="1">
    <citation type="submission" date="2006-10" db="EMBL/GenBank/DDBJ databases">
        <title>Complete sequence of Solibacter usitatus Ellin6076.</title>
        <authorList>
            <consortium name="US DOE Joint Genome Institute"/>
            <person name="Copeland A."/>
            <person name="Lucas S."/>
            <person name="Lapidus A."/>
            <person name="Barry K."/>
            <person name="Detter J.C."/>
            <person name="Glavina del Rio T."/>
            <person name="Hammon N."/>
            <person name="Israni S."/>
            <person name="Dalin E."/>
            <person name="Tice H."/>
            <person name="Pitluck S."/>
            <person name="Thompson L.S."/>
            <person name="Brettin T."/>
            <person name="Bruce D."/>
            <person name="Han C."/>
            <person name="Tapia R."/>
            <person name="Gilna P."/>
            <person name="Schmutz J."/>
            <person name="Larimer F."/>
            <person name="Land M."/>
            <person name="Hauser L."/>
            <person name="Kyrpides N."/>
            <person name="Mikhailova N."/>
            <person name="Janssen P.H."/>
            <person name="Kuske C.R."/>
            <person name="Richardson P."/>
        </authorList>
    </citation>
    <scope>NUCLEOTIDE SEQUENCE</scope>
    <source>
        <strain evidence="5">Ellin6076</strain>
    </source>
</reference>
<dbReference type="GO" id="GO:0003677">
    <property type="term" value="F:DNA binding"/>
    <property type="evidence" value="ECO:0007669"/>
    <property type="project" value="UniProtKB-KW"/>
</dbReference>
<dbReference type="PANTHER" id="PTHR33154">
    <property type="entry name" value="TRANSCRIPTIONAL REGULATOR, ARSR FAMILY"/>
    <property type="match status" value="1"/>
</dbReference>
<dbReference type="PROSITE" id="PS50987">
    <property type="entry name" value="HTH_ARSR_2"/>
    <property type="match status" value="1"/>
</dbReference>
<evidence type="ECO:0000256" key="1">
    <source>
        <dbReference type="ARBA" id="ARBA00023015"/>
    </source>
</evidence>
<dbReference type="InterPro" id="IPR001845">
    <property type="entry name" value="HTH_ArsR_DNA-bd_dom"/>
</dbReference>
<dbReference type="Pfam" id="PF01022">
    <property type="entry name" value="HTH_5"/>
    <property type="match status" value="1"/>
</dbReference>
<keyword evidence="2" id="KW-0238">DNA-binding</keyword>
<dbReference type="SUPFAM" id="SSF46785">
    <property type="entry name" value="Winged helix' DNA-binding domain"/>
    <property type="match status" value="1"/>
</dbReference>
<evidence type="ECO:0000256" key="2">
    <source>
        <dbReference type="ARBA" id="ARBA00023125"/>
    </source>
</evidence>
<keyword evidence="3" id="KW-0804">Transcription</keyword>